<evidence type="ECO:0000313" key="2">
    <source>
        <dbReference type="Proteomes" id="UP001596513"/>
    </source>
</evidence>
<dbReference type="Proteomes" id="UP001596513">
    <property type="component" value="Unassembled WGS sequence"/>
</dbReference>
<gene>
    <name evidence="1" type="ORF">ACFQT0_03120</name>
</gene>
<evidence type="ECO:0000313" key="1">
    <source>
        <dbReference type="EMBL" id="MFC7666526.1"/>
    </source>
</evidence>
<reference evidence="2" key="1">
    <citation type="journal article" date="2019" name="Int. J. Syst. Evol. Microbiol.">
        <title>The Global Catalogue of Microorganisms (GCM) 10K type strain sequencing project: providing services to taxonomists for standard genome sequencing and annotation.</title>
        <authorList>
            <consortium name="The Broad Institute Genomics Platform"/>
            <consortium name="The Broad Institute Genome Sequencing Center for Infectious Disease"/>
            <person name="Wu L."/>
            <person name="Ma J."/>
        </authorList>
    </citation>
    <scope>NUCLEOTIDE SEQUENCE [LARGE SCALE GENOMIC DNA]</scope>
    <source>
        <strain evidence="2">JCM 19635</strain>
    </source>
</reference>
<organism evidence="1 2">
    <name type="scientific">Hymenobacter humi</name>
    <dbReference type="NCBI Taxonomy" id="1411620"/>
    <lineage>
        <taxon>Bacteria</taxon>
        <taxon>Pseudomonadati</taxon>
        <taxon>Bacteroidota</taxon>
        <taxon>Cytophagia</taxon>
        <taxon>Cytophagales</taxon>
        <taxon>Hymenobacteraceae</taxon>
        <taxon>Hymenobacter</taxon>
    </lineage>
</organism>
<keyword evidence="2" id="KW-1185">Reference proteome</keyword>
<dbReference type="RefSeq" id="WP_380200313.1">
    <property type="nucleotide sequence ID" value="NZ_JBHTEK010000001.1"/>
</dbReference>
<proteinExistence type="predicted"/>
<dbReference type="EMBL" id="JBHTEK010000001">
    <property type="protein sequence ID" value="MFC7666526.1"/>
    <property type="molecule type" value="Genomic_DNA"/>
</dbReference>
<evidence type="ECO:0008006" key="3">
    <source>
        <dbReference type="Google" id="ProtNLM"/>
    </source>
</evidence>
<name>A0ABW2U135_9BACT</name>
<comment type="caution">
    <text evidence="1">The sequence shown here is derived from an EMBL/GenBank/DDBJ whole genome shotgun (WGS) entry which is preliminary data.</text>
</comment>
<accession>A0ABW2U135</accession>
<protein>
    <recommendedName>
        <fullName evidence="3">Carboxypeptidase regulatory-like domain-containing protein</fullName>
    </recommendedName>
</protein>
<sequence length="84" mass="8993">MFRLAALAFLLSWLPILSYAGIIKGKVSGANKEGLAFANVAVRGAATSTGANEQGEFHCGCRPGNTSWCFSTWATGRRFSRCAY</sequence>